<dbReference type="InterPro" id="IPR035901">
    <property type="entry name" value="GIY-YIG_endonuc_sf"/>
</dbReference>
<dbReference type="PROSITE" id="PS50164">
    <property type="entry name" value="GIY_YIG"/>
    <property type="match status" value="1"/>
</dbReference>
<comment type="caution">
    <text evidence="2">The sequence shown here is derived from an EMBL/GenBank/DDBJ whole genome shotgun (WGS) entry which is preliminary data.</text>
</comment>
<dbReference type="CDD" id="cd10434">
    <property type="entry name" value="GIY-YIG_UvrC_Cho"/>
    <property type="match status" value="1"/>
</dbReference>
<sequence length="482" mass="55257">MSKQAREYAIVDIETTGGSADRSRITEVAIIIHDGQQVIDRWETLVNPQQYIPLSIQGLTGITDEMVADAPIFQDVASTIYDYLHGRIFVAHHVNFDYSFLKHQLGESGLTWQSPKLCTVRLARKIKPGFASYSLGRLCDALGIRLNDRHRAGGDVSATAELFELLVASDSESVLEQMLKRNSSVQRLPANLSQDIFDNLPMVAGVYYFHDRSGKVIYVGKAINIKKRVSGHFTGHNIQAKRQDFLKEIHNISFQLCGTELMALLLECQEINRLWPKYNRALKRAEAKYGLVNYTGMDGYMHVSLIKLAKHQRCIRPFYSLREGVSSLRNLIEHFSLDKRFCHFPSEVSLPTTLEIRARRSIDLPELDGYNERVEKAMEAVQTKSSSYIIVDQGRNLEEKSCIWIENGKFYGMGYISKENQSTTWADYKDDLQRYHGNEYMMQLIESFLQQSKAMHEIIPIEEEHIENRVNTQFVALKMKLM</sequence>
<dbReference type="GO" id="GO:0004527">
    <property type="term" value="F:exonuclease activity"/>
    <property type="evidence" value="ECO:0007669"/>
    <property type="project" value="UniProtKB-KW"/>
</dbReference>
<dbReference type="InterPro" id="IPR036397">
    <property type="entry name" value="RNaseH_sf"/>
</dbReference>
<proteinExistence type="predicted"/>
<dbReference type="PANTHER" id="PTHR30231:SF37">
    <property type="entry name" value="EXODEOXYRIBONUCLEASE 10"/>
    <property type="match status" value="1"/>
</dbReference>
<evidence type="ECO:0000313" key="2">
    <source>
        <dbReference type="EMBL" id="MFD2598828.1"/>
    </source>
</evidence>
<evidence type="ECO:0000259" key="1">
    <source>
        <dbReference type="PROSITE" id="PS50164"/>
    </source>
</evidence>
<keyword evidence="2" id="KW-0540">Nuclease</keyword>
<evidence type="ECO:0000313" key="3">
    <source>
        <dbReference type="Proteomes" id="UP001597393"/>
    </source>
</evidence>
<dbReference type="Proteomes" id="UP001597393">
    <property type="component" value="Unassembled WGS sequence"/>
</dbReference>
<keyword evidence="2" id="KW-0378">Hydrolase</keyword>
<reference evidence="3" key="1">
    <citation type="journal article" date="2019" name="Int. J. Syst. Evol. Microbiol.">
        <title>The Global Catalogue of Microorganisms (GCM) 10K type strain sequencing project: providing services to taxonomists for standard genome sequencing and annotation.</title>
        <authorList>
            <consortium name="The Broad Institute Genomics Platform"/>
            <consortium name="The Broad Institute Genome Sequencing Center for Infectious Disease"/>
            <person name="Wu L."/>
            <person name="Ma J."/>
        </authorList>
    </citation>
    <scope>NUCLEOTIDE SEQUENCE [LARGE SCALE GENOMIC DNA]</scope>
    <source>
        <strain evidence="3">KCTC 42248</strain>
    </source>
</reference>
<dbReference type="SUPFAM" id="SSF53098">
    <property type="entry name" value="Ribonuclease H-like"/>
    <property type="match status" value="1"/>
</dbReference>
<dbReference type="PANTHER" id="PTHR30231">
    <property type="entry name" value="DNA POLYMERASE III SUBUNIT EPSILON"/>
    <property type="match status" value="1"/>
</dbReference>
<keyword evidence="3" id="KW-1185">Reference proteome</keyword>
<dbReference type="InterPro" id="IPR006054">
    <property type="entry name" value="DnaQ"/>
</dbReference>
<dbReference type="EMBL" id="JBHUMA010000006">
    <property type="protein sequence ID" value="MFD2598828.1"/>
    <property type="molecule type" value="Genomic_DNA"/>
</dbReference>
<dbReference type="Pfam" id="PF01541">
    <property type="entry name" value="GIY-YIG"/>
    <property type="match status" value="1"/>
</dbReference>
<feature type="domain" description="GIY-YIG" evidence="1">
    <location>
        <begin position="202"/>
        <end position="280"/>
    </location>
</feature>
<dbReference type="CDD" id="cd06127">
    <property type="entry name" value="DEDDh"/>
    <property type="match status" value="1"/>
</dbReference>
<dbReference type="SMART" id="SM00465">
    <property type="entry name" value="GIYc"/>
    <property type="match status" value="1"/>
</dbReference>
<accession>A0ABW5NJP4</accession>
<protein>
    <submittedName>
        <fullName evidence="2">Exonuclease domain-containing protein</fullName>
    </submittedName>
</protein>
<gene>
    <name evidence="2" type="ORF">ACFSQ3_07670</name>
</gene>
<dbReference type="SMART" id="SM00479">
    <property type="entry name" value="EXOIII"/>
    <property type="match status" value="1"/>
</dbReference>
<dbReference type="Gene3D" id="3.30.420.10">
    <property type="entry name" value="Ribonuclease H-like superfamily/Ribonuclease H"/>
    <property type="match status" value="1"/>
</dbReference>
<dbReference type="InterPro" id="IPR012337">
    <property type="entry name" value="RNaseH-like_sf"/>
</dbReference>
<dbReference type="RefSeq" id="WP_380868959.1">
    <property type="nucleotide sequence ID" value="NZ_JBHUMA010000006.1"/>
</dbReference>
<keyword evidence="2" id="KW-0269">Exonuclease</keyword>
<dbReference type="Pfam" id="PF00929">
    <property type="entry name" value="RNase_T"/>
    <property type="match status" value="1"/>
</dbReference>
<dbReference type="InterPro" id="IPR047296">
    <property type="entry name" value="GIY-YIG_UvrC_Cho"/>
</dbReference>
<dbReference type="Gene3D" id="3.40.1440.10">
    <property type="entry name" value="GIY-YIG endonuclease"/>
    <property type="match status" value="1"/>
</dbReference>
<dbReference type="InterPro" id="IPR013520">
    <property type="entry name" value="Ribonucl_H"/>
</dbReference>
<dbReference type="SUPFAM" id="SSF82771">
    <property type="entry name" value="GIY-YIG endonuclease"/>
    <property type="match status" value="1"/>
</dbReference>
<dbReference type="InterPro" id="IPR000305">
    <property type="entry name" value="GIY-YIG_endonuc"/>
</dbReference>
<dbReference type="NCBIfam" id="TIGR00573">
    <property type="entry name" value="dnaq"/>
    <property type="match status" value="1"/>
</dbReference>
<organism evidence="2 3">
    <name type="scientific">Sphingobacterium corticis</name>
    <dbReference type="NCBI Taxonomy" id="1812823"/>
    <lineage>
        <taxon>Bacteria</taxon>
        <taxon>Pseudomonadati</taxon>
        <taxon>Bacteroidota</taxon>
        <taxon>Sphingobacteriia</taxon>
        <taxon>Sphingobacteriales</taxon>
        <taxon>Sphingobacteriaceae</taxon>
        <taxon>Sphingobacterium</taxon>
    </lineage>
</organism>
<name>A0ABW5NJP4_9SPHI</name>